<dbReference type="PROSITE" id="PS50297">
    <property type="entry name" value="ANK_REP_REGION"/>
    <property type="match status" value="1"/>
</dbReference>
<sequence length="78" mass="8393">MASKDSGTCLHLAAKNGHTDIIRLLLQAGVDINRQTPQGTCLHEAALYGKIEVVKLLLDVSPFNLSSVCLFVCVSVVR</sequence>
<dbReference type="Gene3D" id="1.25.40.20">
    <property type="entry name" value="Ankyrin repeat-containing domain"/>
    <property type="match status" value="1"/>
</dbReference>
<evidence type="ECO:0000313" key="4">
    <source>
        <dbReference type="EMBL" id="KAK2192043.1"/>
    </source>
</evidence>
<accession>A0AAD9PC97</accession>
<proteinExistence type="predicted"/>
<organism evidence="4 5">
    <name type="scientific">Ridgeia piscesae</name>
    <name type="common">Tubeworm</name>
    <dbReference type="NCBI Taxonomy" id="27915"/>
    <lineage>
        <taxon>Eukaryota</taxon>
        <taxon>Metazoa</taxon>
        <taxon>Spiralia</taxon>
        <taxon>Lophotrochozoa</taxon>
        <taxon>Annelida</taxon>
        <taxon>Polychaeta</taxon>
        <taxon>Sedentaria</taxon>
        <taxon>Canalipalpata</taxon>
        <taxon>Sabellida</taxon>
        <taxon>Siboglinidae</taxon>
        <taxon>Ridgeia</taxon>
    </lineage>
</organism>
<protein>
    <submittedName>
        <fullName evidence="4">Uncharacterized protein</fullName>
    </submittedName>
</protein>
<evidence type="ECO:0000256" key="3">
    <source>
        <dbReference type="PROSITE-ProRule" id="PRU00023"/>
    </source>
</evidence>
<evidence type="ECO:0000256" key="2">
    <source>
        <dbReference type="ARBA" id="ARBA00023043"/>
    </source>
</evidence>
<dbReference type="EMBL" id="JAODUO010000040">
    <property type="protein sequence ID" value="KAK2192043.1"/>
    <property type="molecule type" value="Genomic_DNA"/>
</dbReference>
<keyword evidence="1" id="KW-0677">Repeat</keyword>
<dbReference type="PROSITE" id="PS50088">
    <property type="entry name" value="ANK_REPEAT"/>
    <property type="match status" value="1"/>
</dbReference>
<dbReference type="AlphaFoldDB" id="A0AAD9PC97"/>
<dbReference type="PANTHER" id="PTHR24174">
    <property type="entry name" value="ANKYRIN REPEAT AND STERILE ALPHA MOTIF DOMAIN-CONTAINING PROTEIN 1"/>
    <property type="match status" value="1"/>
</dbReference>
<keyword evidence="5" id="KW-1185">Reference proteome</keyword>
<dbReference type="Proteomes" id="UP001209878">
    <property type="component" value="Unassembled WGS sequence"/>
</dbReference>
<dbReference type="InterPro" id="IPR033635">
    <property type="entry name" value="ANKS1/Caskin"/>
</dbReference>
<evidence type="ECO:0000313" key="5">
    <source>
        <dbReference type="Proteomes" id="UP001209878"/>
    </source>
</evidence>
<feature type="repeat" description="ANK" evidence="3">
    <location>
        <begin position="5"/>
        <end position="37"/>
    </location>
</feature>
<name>A0AAD9PC97_RIDPI</name>
<dbReference type="Pfam" id="PF12796">
    <property type="entry name" value="Ank_2"/>
    <property type="match status" value="1"/>
</dbReference>
<comment type="caution">
    <text evidence="4">The sequence shown here is derived from an EMBL/GenBank/DDBJ whole genome shotgun (WGS) entry which is preliminary data.</text>
</comment>
<dbReference type="SUPFAM" id="SSF48403">
    <property type="entry name" value="Ankyrin repeat"/>
    <property type="match status" value="1"/>
</dbReference>
<keyword evidence="2 3" id="KW-0040">ANK repeat</keyword>
<dbReference type="PANTHER" id="PTHR24174:SF16">
    <property type="entry name" value="CASKIN-2"/>
    <property type="match status" value="1"/>
</dbReference>
<evidence type="ECO:0000256" key="1">
    <source>
        <dbReference type="ARBA" id="ARBA00022737"/>
    </source>
</evidence>
<reference evidence="4" key="1">
    <citation type="journal article" date="2023" name="Mol. Biol. Evol.">
        <title>Third-Generation Sequencing Reveals the Adaptive Role of the Epigenome in Three Deep-Sea Polychaetes.</title>
        <authorList>
            <person name="Perez M."/>
            <person name="Aroh O."/>
            <person name="Sun Y."/>
            <person name="Lan Y."/>
            <person name="Juniper S.K."/>
            <person name="Young C.R."/>
            <person name="Angers B."/>
            <person name="Qian P.Y."/>
        </authorList>
    </citation>
    <scope>NUCLEOTIDE SEQUENCE</scope>
    <source>
        <strain evidence="4">R07B-5</strain>
    </source>
</reference>
<gene>
    <name evidence="4" type="ORF">NP493_40g06007</name>
</gene>
<dbReference type="SMART" id="SM00248">
    <property type="entry name" value="ANK"/>
    <property type="match status" value="2"/>
</dbReference>
<dbReference type="InterPro" id="IPR036770">
    <property type="entry name" value="Ankyrin_rpt-contain_sf"/>
</dbReference>
<dbReference type="InterPro" id="IPR002110">
    <property type="entry name" value="Ankyrin_rpt"/>
</dbReference>